<dbReference type="EMBL" id="UIHB01000002">
    <property type="protein sequence ID" value="SUZ28429.1"/>
    <property type="molecule type" value="Genomic_DNA"/>
</dbReference>
<dbReference type="Pfam" id="PF00583">
    <property type="entry name" value="Acetyltransf_1"/>
    <property type="match status" value="1"/>
</dbReference>
<dbReference type="PROSITE" id="PS51186">
    <property type="entry name" value="GNAT"/>
    <property type="match status" value="1"/>
</dbReference>
<evidence type="ECO:0000259" key="1">
    <source>
        <dbReference type="PROSITE" id="PS51186"/>
    </source>
</evidence>
<dbReference type="InterPro" id="IPR000182">
    <property type="entry name" value="GNAT_dom"/>
</dbReference>
<evidence type="ECO:0000313" key="3">
    <source>
        <dbReference type="Proteomes" id="UP000254168"/>
    </source>
</evidence>
<name>A0AA46C933_9XANT</name>
<keyword evidence="3" id="KW-1185">Reference proteome</keyword>
<dbReference type="CDD" id="cd04301">
    <property type="entry name" value="NAT_SF"/>
    <property type="match status" value="1"/>
</dbReference>
<sequence>MDLRLSLLGELCSDGTRCHAATSPARLGQTTHMDTIRPYHSQDFDVCMALFDANVPAFFSAGERVDFAGFLIQHAAAWHYQLLERGNEIAGCAGYAINADGITASLCWGMVHPSLHRRGVGTQLLLARLDALHQRPDIRRVVLDTSQHTQQFYARFGFVVQQVTVDGYAPGLERWDMALDL</sequence>
<organism evidence="2 3">
    <name type="scientific">Xanthomonas euroxanthea</name>
    <dbReference type="NCBI Taxonomy" id="2259622"/>
    <lineage>
        <taxon>Bacteria</taxon>
        <taxon>Pseudomonadati</taxon>
        <taxon>Pseudomonadota</taxon>
        <taxon>Gammaproteobacteria</taxon>
        <taxon>Lysobacterales</taxon>
        <taxon>Lysobacteraceae</taxon>
        <taxon>Xanthomonas</taxon>
    </lineage>
</organism>
<dbReference type="Gene3D" id="3.40.630.30">
    <property type="match status" value="1"/>
</dbReference>
<dbReference type="SUPFAM" id="SSF55729">
    <property type="entry name" value="Acyl-CoA N-acyltransferases (Nat)"/>
    <property type="match status" value="1"/>
</dbReference>
<dbReference type="AlphaFoldDB" id="A0AA46C933"/>
<comment type="caution">
    <text evidence="2">The sequence shown here is derived from an EMBL/GenBank/DDBJ whole genome shotgun (WGS) entry which is preliminary data.</text>
</comment>
<evidence type="ECO:0000313" key="2">
    <source>
        <dbReference type="EMBL" id="SUZ28429.1"/>
    </source>
</evidence>
<gene>
    <name evidence="2" type="ORF">CPBF424_22450</name>
</gene>
<accession>A0AA46C933</accession>
<dbReference type="Proteomes" id="UP000254168">
    <property type="component" value="Unassembled WGS sequence"/>
</dbReference>
<reference evidence="2 3" key="1">
    <citation type="submission" date="2018-06" db="EMBL/GenBank/DDBJ databases">
        <authorList>
            <person name="Pothier F. J."/>
        </authorList>
    </citation>
    <scope>NUCLEOTIDE SEQUENCE [LARGE SCALE GENOMIC DNA]</scope>
    <source>
        <strain evidence="2 3">CPBF 424</strain>
    </source>
</reference>
<feature type="domain" description="N-acetyltransferase" evidence="1">
    <location>
        <begin position="34"/>
        <end position="181"/>
    </location>
</feature>
<proteinExistence type="predicted"/>
<dbReference type="InterPro" id="IPR016181">
    <property type="entry name" value="Acyl_CoA_acyltransferase"/>
</dbReference>
<dbReference type="GO" id="GO:0016747">
    <property type="term" value="F:acyltransferase activity, transferring groups other than amino-acyl groups"/>
    <property type="evidence" value="ECO:0007669"/>
    <property type="project" value="InterPro"/>
</dbReference>
<protein>
    <submittedName>
        <fullName evidence="2">GNAT family N-acetyltransferase</fullName>
    </submittedName>
</protein>